<sequence length="329" mass="36729">MSLGSCSRPPHSVAVLKTFRVLEESAKRKLANICDALSYRRGPNHYFPKYKRLAGITSQPVIPLLNPQQRAIPNCFRNPNPTRRLSRSPEKLRLLMAATITKNEKLVEVKNEGDEQNEVSKSEAEAKEGVQKKRGRKPNNGNIGTATISQEKNIKRRGRPKKSVTTKEEMMMRIGVVKSNDDGKKSPEETEEGMIDAESALATPDGEGNGTNEALNNKEGTIENERPASKSTTKDGLKSKLHANNKVPDENVISCSCVLGNLTKVDSNMCHQCHSIHKGRVVRCQQCNTRRYCLPCMKKWYPNMTEEMIFYIGATVEEGKVQLGYTKAL</sequence>
<evidence type="ECO:0000313" key="1">
    <source>
        <dbReference type="EMBL" id="KAI3790734.1"/>
    </source>
</evidence>
<keyword evidence="2" id="KW-1185">Reference proteome</keyword>
<organism evidence="1 2">
    <name type="scientific">Cichorium intybus</name>
    <name type="common">Chicory</name>
    <dbReference type="NCBI Taxonomy" id="13427"/>
    <lineage>
        <taxon>Eukaryota</taxon>
        <taxon>Viridiplantae</taxon>
        <taxon>Streptophyta</taxon>
        <taxon>Embryophyta</taxon>
        <taxon>Tracheophyta</taxon>
        <taxon>Spermatophyta</taxon>
        <taxon>Magnoliopsida</taxon>
        <taxon>eudicotyledons</taxon>
        <taxon>Gunneridae</taxon>
        <taxon>Pentapetalae</taxon>
        <taxon>asterids</taxon>
        <taxon>campanulids</taxon>
        <taxon>Asterales</taxon>
        <taxon>Asteraceae</taxon>
        <taxon>Cichorioideae</taxon>
        <taxon>Cichorieae</taxon>
        <taxon>Cichoriinae</taxon>
        <taxon>Cichorium</taxon>
    </lineage>
</organism>
<comment type="caution">
    <text evidence="1">The sequence shown here is derived from an EMBL/GenBank/DDBJ whole genome shotgun (WGS) entry which is preliminary data.</text>
</comment>
<protein>
    <submittedName>
        <fullName evidence="1">Uncharacterized protein</fullName>
    </submittedName>
</protein>
<proteinExistence type="predicted"/>
<gene>
    <name evidence="1" type="ORF">L2E82_03998</name>
</gene>
<dbReference type="Proteomes" id="UP001055811">
    <property type="component" value="Linkage Group LG01"/>
</dbReference>
<name>A0ACB9H4E0_CICIN</name>
<accession>A0ACB9H4E0</accession>
<evidence type="ECO:0000313" key="2">
    <source>
        <dbReference type="Proteomes" id="UP001055811"/>
    </source>
</evidence>
<dbReference type="EMBL" id="CM042009">
    <property type="protein sequence ID" value="KAI3790734.1"/>
    <property type="molecule type" value="Genomic_DNA"/>
</dbReference>
<reference evidence="1 2" key="2">
    <citation type="journal article" date="2022" name="Mol. Ecol. Resour.">
        <title>The genomes of chicory, endive, great burdock and yacon provide insights into Asteraceae paleo-polyploidization history and plant inulin production.</title>
        <authorList>
            <person name="Fan W."/>
            <person name="Wang S."/>
            <person name="Wang H."/>
            <person name="Wang A."/>
            <person name="Jiang F."/>
            <person name="Liu H."/>
            <person name="Zhao H."/>
            <person name="Xu D."/>
            <person name="Zhang Y."/>
        </authorList>
    </citation>
    <scope>NUCLEOTIDE SEQUENCE [LARGE SCALE GENOMIC DNA]</scope>
    <source>
        <strain evidence="2">cv. Punajuju</strain>
        <tissue evidence="1">Leaves</tissue>
    </source>
</reference>
<reference evidence="2" key="1">
    <citation type="journal article" date="2022" name="Mol. Ecol. Resour.">
        <title>The genomes of chicory, endive, great burdock and yacon provide insights into Asteraceae palaeo-polyploidization history and plant inulin production.</title>
        <authorList>
            <person name="Fan W."/>
            <person name="Wang S."/>
            <person name="Wang H."/>
            <person name="Wang A."/>
            <person name="Jiang F."/>
            <person name="Liu H."/>
            <person name="Zhao H."/>
            <person name="Xu D."/>
            <person name="Zhang Y."/>
        </authorList>
    </citation>
    <scope>NUCLEOTIDE SEQUENCE [LARGE SCALE GENOMIC DNA]</scope>
    <source>
        <strain evidence="2">cv. Punajuju</strain>
    </source>
</reference>